<keyword evidence="5" id="KW-0313">Glucose metabolism</keyword>
<evidence type="ECO:0000259" key="14">
    <source>
        <dbReference type="Pfam" id="PF02879"/>
    </source>
</evidence>
<dbReference type="GO" id="GO:0000287">
    <property type="term" value="F:magnesium ion binding"/>
    <property type="evidence" value="ECO:0007669"/>
    <property type="project" value="InterPro"/>
</dbReference>
<sequence>MQPESIRALAQAWLAKDKDAETRKEIEDLLTAQNDDELEKRLRHKISFGTAGLRSAMKAGFAHMNSVTVLQASQGLADYILTARNASQSTSVPSVVMGYDARHNSSRFARLAAGVFLAQGFRVLWYEQLVHTPMVPFAVSLYNAAAGVMITASHNPKQDNGYKVYWCNGAQIIPPHDSGIAAAIDKVQGILTWDETAVQTSSEVKHIFTEATQAYFECVKRSVKPPGSFHSLNFTYTPMHGVGLPFMERVTELLGIDGMKVVEAQAKPDPNFPTVPFPNPEEKGALDLAFATASEHDSKIVIANDPDADRFAAAEEIEPGKWHQFTGNQMGVLLGSHILETYEGDKSKLAMLASTVSSRMLAAIAKQERFHFQETLTGFKWLANIALELQSQGYDPVYAYEEAIGYMFSAILPDKDGVAAAATFLLAWQRWKAQGLTPWLKLHQLYKTYGYFEDANTYITSPSQEVTECVMAKIRNMDGGRLPVTVGTRKIQRYRDLRHGVDLTYTEGPAHKVQTPDLPVDYANNMITCWLGDVVFTVRTSGTEPKIKLYIEGTASTAAAAKGKANEVLHDLVREWFTPQVVNGQLVGLKPVGWTE</sequence>
<comment type="subcellular location">
    <subcellularLocation>
        <location evidence="2">Cytoplasm</location>
    </subcellularLocation>
</comment>
<dbReference type="Gene3D" id="3.30.310.50">
    <property type="entry name" value="Alpha-D-phosphohexomutase, C-terminal domain"/>
    <property type="match status" value="1"/>
</dbReference>
<dbReference type="PRINTS" id="PR00509">
    <property type="entry name" value="PGMPMM"/>
</dbReference>
<dbReference type="InterPro" id="IPR005843">
    <property type="entry name" value="A-D-PHexomutase_C"/>
</dbReference>
<dbReference type="GO" id="GO:0005634">
    <property type="term" value="C:nucleus"/>
    <property type="evidence" value="ECO:0007669"/>
    <property type="project" value="TreeGrafter"/>
</dbReference>
<dbReference type="OrthoDB" id="8300170at2759"/>
<dbReference type="Pfam" id="PF00408">
    <property type="entry name" value="PGM_PMM_IV"/>
    <property type="match status" value="1"/>
</dbReference>
<dbReference type="FunFam" id="3.40.120.10:FF:000035">
    <property type="entry name" value="Pgm3p"/>
    <property type="match status" value="1"/>
</dbReference>
<keyword evidence="6" id="KW-0597">Phosphoprotein</keyword>
<dbReference type="GO" id="GO:0005737">
    <property type="term" value="C:cytoplasm"/>
    <property type="evidence" value="ECO:0007669"/>
    <property type="project" value="UniProtKB-SubCell"/>
</dbReference>
<reference evidence="16" key="1">
    <citation type="journal article" date="2020" name="Stud. Mycol.">
        <title>101 Dothideomycetes genomes: a test case for predicting lifestyles and emergence of pathogens.</title>
        <authorList>
            <person name="Haridas S."/>
            <person name="Albert R."/>
            <person name="Binder M."/>
            <person name="Bloem J."/>
            <person name="Labutti K."/>
            <person name="Salamov A."/>
            <person name="Andreopoulos B."/>
            <person name="Baker S."/>
            <person name="Barry K."/>
            <person name="Bills G."/>
            <person name="Bluhm B."/>
            <person name="Cannon C."/>
            <person name="Castanera R."/>
            <person name="Culley D."/>
            <person name="Daum C."/>
            <person name="Ezra D."/>
            <person name="Gonzalez J."/>
            <person name="Henrissat B."/>
            <person name="Kuo A."/>
            <person name="Liang C."/>
            <person name="Lipzen A."/>
            <person name="Lutzoni F."/>
            <person name="Magnuson J."/>
            <person name="Mondo S."/>
            <person name="Nolan M."/>
            <person name="Ohm R."/>
            <person name="Pangilinan J."/>
            <person name="Park H.-J."/>
            <person name="Ramirez L."/>
            <person name="Alfaro M."/>
            <person name="Sun H."/>
            <person name="Tritt A."/>
            <person name="Yoshinaga Y."/>
            <person name="Zwiers L.-H."/>
            <person name="Turgeon B."/>
            <person name="Goodwin S."/>
            <person name="Spatafora J."/>
            <person name="Crous P."/>
            <person name="Grigoriev I."/>
        </authorList>
    </citation>
    <scope>NUCLEOTIDE SEQUENCE</scope>
    <source>
        <strain evidence="16">CBS 116005</strain>
    </source>
</reference>
<evidence type="ECO:0000259" key="15">
    <source>
        <dbReference type="Pfam" id="PF02880"/>
    </source>
</evidence>
<dbReference type="Pfam" id="PF02880">
    <property type="entry name" value="PGM_PMM_III"/>
    <property type="match status" value="1"/>
</dbReference>
<dbReference type="AlphaFoldDB" id="A0A6G1LIT8"/>
<dbReference type="GO" id="GO:0006166">
    <property type="term" value="P:purine ribonucleoside salvage"/>
    <property type="evidence" value="ECO:0007669"/>
    <property type="project" value="TreeGrafter"/>
</dbReference>
<organism evidence="16 17">
    <name type="scientific">Teratosphaeria nubilosa</name>
    <dbReference type="NCBI Taxonomy" id="161662"/>
    <lineage>
        <taxon>Eukaryota</taxon>
        <taxon>Fungi</taxon>
        <taxon>Dikarya</taxon>
        <taxon>Ascomycota</taxon>
        <taxon>Pezizomycotina</taxon>
        <taxon>Dothideomycetes</taxon>
        <taxon>Dothideomycetidae</taxon>
        <taxon>Mycosphaerellales</taxon>
        <taxon>Teratosphaeriaceae</taxon>
        <taxon>Teratosphaeria</taxon>
    </lineage>
</organism>
<evidence type="ECO:0000256" key="10">
    <source>
        <dbReference type="ARBA" id="ARBA00023277"/>
    </source>
</evidence>
<feature type="domain" description="Alpha-D-phosphohexomutase alpha/beta/alpha" evidence="14">
    <location>
        <begin position="214"/>
        <end position="316"/>
    </location>
</feature>
<keyword evidence="10" id="KW-0119">Carbohydrate metabolism</keyword>
<dbReference type="Pfam" id="PF02879">
    <property type="entry name" value="PGM_PMM_II"/>
    <property type="match status" value="1"/>
</dbReference>
<evidence type="ECO:0000313" key="17">
    <source>
        <dbReference type="Proteomes" id="UP000799436"/>
    </source>
</evidence>
<dbReference type="PANTHER" id="PTHR45745:SF1">
    <property type="entry name" value="PHOSPHOGLUCOMUTASE 2B-RELATED"/>
    <property type="match status" value="1"/>
</dbReference>
<dbReference type="InterPro" id="IPR036900">
    <property type="entry name" value="A-D-PHexomutase_C_sf"/>
</dbReference>
<gene>
    <name evidence="16" type="ORF">EJ03DRAFT_186844</name>
</gene>
<evidence type="ECO:0000256" key="11">
    <source>
        <dbReference type="RuleBase" id="RU004326"/>
    </source>
</evidence>
<dbReference type="Proteomes" id="UP000799436">
    <property type="component" value="Unassembled WGS sequence"/>
</dbReference>
<dbReference type="EMBL" id="ML995814">
    <property type="protein sequence ID" value="KAF2772530.1"/>
    <property type="molecule type" value="Genomic_DNA"/>
</dbReference>
<dbReference type="CDD" id="cd05799">
    <property type="entry name" value="PGM2"/>
    <property type="match status" value="1"/>
</dbReference>
<dbReference type="InterPro" id="IPR016066">
    <property type="entry name" value="A-D-PHexomutase_CS"/>
</dbReference>
<evidence type="ECO:0000256" key="1">
    <source>
        <dbReference type="ARBA" id="ARBA00001946"/>
    </source>
</evidence>
<evidence type="ECO:0000256" key="9">
    <source>
        <dbReference type="ARBA" id="ARBA00023235"/>
    </source>
</evidence>
<comment type="similarity">
    <text evidence="3 11">Belongs to the phosphohexose mutase family.</text>
</comment>
<feature type="domain" description="Alpha-D-phosphohexomutase alpha/beta/alpha" evidence="13">
    <location>
        <begin position="46"/>
        <end position="187"/>
    </location>
</feature>
<evidence type="ECO:0000256" key="3">
    <source>
        <dbReference type="ARBA" id="ARBA00010231"/>
    </source>
</evidence>
<dbReference type="SUPFAM" id="SSF55957">
    <property type="entry name" value="Phosphoglucomutase, C-terminal domain"/>
    <property type="match status" value="1"/>
</dbReference>
<evidence type="ECO:0000256" key="8">
    <source>
        <dbReference type="ARBA" id="ARBA00022842"/>
    </source>
</evidence>
<evidence type="ECO:0000256" key="6">
    <source>
        <dbReference type="ARBA" id="ARBA00022553"/>
    </source>
</evidence>
<comment type="cofactor">
    <cofactor evidence="1">
        <name>Mg(2+)</name>
        <dbReference type="ChEBI" id="CHEBI:18420"/>
    </cofactor>
</comment>
<dbReference type="Pfam" id="PF02878">
    <property type="entry name" value="PGM_PMM_I"/>
    <property type="match status" value="1"/>
</dbReference>
<evidence type="ECO:0000256" key="2">
    <source>
        <dbReference type="ARBA" id="ARBA00004496"/>
    </source>
</evidence>
<dbReference type="GO" id="GO:0006006">
    <property type="term" value="P:glucose metabolic process"/>
    <property type="evidence" value="ECO:0007669"/>
    <property type="project" value="UniProtKB-KW"/>
</dbReference>
<evidence type="ECO:0008006" key="18">
    <source>
        <dbReference type="Google" id="ProtNLM"/>
    </source>
</evidence>
<dbReference type="GO" id="GO:0008973">
    <property type="term" value="F:phosphopentomutase activity"/>
    <property type="evidence" value="ECO:0007669"/>
    <property type="project" value="TreeGrafter"/>
</dbReference>
<dbReference type="InterPro" id="IPR005841">
    <property type="entry name" value="Alpha-D-phosphohexomutase_SF"/>
</dbReference>
<dbReference type="InterPro" id="IPR005846">
    <property type="entry name" value="A-D-PHexomutase_a/b/a-III"/>
</dbReference>
<evidence type="ECO:0000256" key="7">
    <source>
        <dbReference type="ARBA" id="ARBA00022723"/>
    </source>
</evidence>
<evidence type="ECO:0000259" key="13">
    <source>
        <dbReference type="Pfam" id="PF02878"/>
    </source>
</evidence>
<dbReference type="InterPro" id="IPR016055">
    <property type="entry name" value="A-D-PHexomutase_a/b/a-I/II/III"/>
</dbReference>
<keyword evidence="4" id="KW-0963">Cytoplasm</keyword>
<evidence type="ECO:0000259" key="12">
    <source>
        <dbReference type="Pfam" id="PF00408"/>
    </source>
</evidence>
<feature type="domain" description="Alpha-D-phosphohexomutase alpha/beta/alpha" evidence="15">
    <location>
        <begin position="327"/>
        <end position="429"/>
    </location>
</feature>
<dbReference type="InterPro" id="IPR005845">
    <property type="entry name" value="A-D-PHexomutase_a/b/a-II"/>
</dbReference>
<keyword evidence="8 11" id="KW-0460">Magnesium</keyword>
<dbReference type="PROSITE" id="PS00710">
    <property type="entry name" value="PGM_PMM"/>
    <property type="match status" value="1"/>
</dbReference>
<name>A0A6G1LIT8_9PEZI</name>
<keyword evidence="9" id="KW-0413">Isomerase</keyword>
<evidence type="ECO:0000256" key="5">
    <source>
        <dbReference type="ARBA" id="ARBA00022526"/>
    </source>
</evidence>
<keyword evidence="7 11" id="KW-0479">Metal-binding</keyword>
<dbReference type="SUPFAM" id="SSF53738">
    <property type="entry name" value="Phosphoglucomutase, first 3 domains"/>
    <property type="match status" value="3"/>
</dbReference>
<dbReference type="Gene3D" id="3.40.120.10">
    <property type="entry name" value="Alpha-D-Glucose-1,6-Bisphosphate, subunit A, domain 3"/>
    <property type="match status" value="3"/>
</dbReference>
<protein>
    <recommendedName>
        <fullName evidence="18">Phosphoglucomutase-2</fullName>
    </recommendedName>
</protein>
<dbReference type="InterPro" id="IPR005844">
    <property type="entry name" value="A-D-PHexomutase_a/b/a-I"/>
</dbReference>
<accession>A0A6G1LIT8</accession>
<feature type="domain" description="Alpha-D-phosphohexomutase C-terminal" evidence="12">
    <location>
        <begin position="533"/>
        <end position="567"/>
    </location>
</feature>
<dbReference type="PANTHER" id="PTHR45745">
    <property type="entry name" value="PHOSPHOMANNOMUTASE 45A"/>
    <property type="match status" value="1"/>
</dbReference>
<evidence type="ECO:0000313" key="16">
    <source>
        <dbReference type="EMBL" id="KAF2772530.1"/>
    </source>
</evidence>
<proteinExistence type="inferred from homology"/>
<evidence type="ECO:0000256" key="4">
    <source>
        <dbReference type="ARBA" id="ARBA00022490"/>
    </source>
</evidence>
<keyword evidence="17" id="KW-1185">Reference proteome</keyword>